<dbReference type="KEGG" id="sesp:BN6_19070"/>
<dbReference type="PATRIC" id="fig|1179773.3.peg.1916"/>
<sequence>MEHVDAYCERLTDALWAEPLNAVSNLAFLIAAALLWRLRPVAGGLRALPVLLALVGLASLAFHTWATRLTGALDSGFIALFVLYYPVVFAHWFLGVRWSRAWLAVPAFVVFAAATSPLAALMPGGSYLAPWLALVVITVVAAVRGLPWRELAVAAALFAGSLALRTLDQPLCGVWPSGTHHAWHVLNAAVLFLVARAAIRRERPAGRT</sequence>
<dbReference type="HOGENOM" id="CLU_068425_0_0_11"/>
<name>K0JUP3_SACES</name>
<feature type="transmembrane region" description="Helical" evidence="1">
    <location>
        <begin position="20"/>
        <end position="38"/>
    </location>
</feature>
<evidence type="ECO:0000313" key="2">
    <source>
        <dbReference type="EMBL" id="CCH29227.1"/>
    </source>
</evidence>
<feature type="transmembrane region" description="Helical" evidence="1">
    <location>
        <begin position="182"/>
        <end position="199"/>
    </location>
</feature>
<keyword evidence="1" id="KW-0472">Membrane</keyword>
<protein>
    <submittedName>
        <fullName evidence="2">Putative membrane protein</fullName>
    </submittedName>
</protein>
<feature type="transmembrane region" description="Helical" evidence="1">
    <location>
        <begin position="151"/>
        <end position="167"/>
    </location>
</feature>
<dbReference type="EMBL" id="HE804045">
    <property type="protein sequence ID" value="CCH29227.1"/>
    <property type="molecule type" value="Genomic_DNA"/>
</dbReference>
<dbReference type="AlphaFoldDB" id="K0JUP3"/>
<keyword evidence="3" id="KW-1185">Reference proteome</keyword>
<accession>K0JUP3</accession>
<reference evidence="2 3" key="1">
    <citation type="journal article" date="2012" name="BMC Genomics">
        <title>Complete genome sequence of Saccharothrix espanaensis DSM 44229T and comparison to the other completely sequenced Pseudonocardiaceae.</title>
        <authorList>
            <person name="Strobel T."/>
            <person name="Al-Dilaimi A."/>
            <person name="Blom J."/>
            <person name="Gessner A."/>
            <person name="Kalinowski J."/>
            <person name="Luzhetska M."/>
            <person name="Puhler A."/>
            <person name="Szczepanowski R."/>
            <person name="Bechthold A."/>
            <person name="Ruckert C."/>
        </authorList>
    </citation>
    <scope>NUCLEOTIDE SEQUENCE [LARGE SCALE GENOMIC DNA]</scope>
    <source>
        <strain evidence="3">ATCC 51144 / DSM 44229 / JCM 9112 / NBRC 15066 / NRRL 15764</strain>
    </source>
</reference>
<feature type="transmembrane region" description="Helical" evidence="1">
    <location>
        <begin position="128"/>
        <end position="146"/>
    </location>
</feature>
<dbReference type="eggNOG" id="ENOG5032TAD">
    <property type="taxonomic scope" value="Bacteria"/>
</dbReference>
<dbReference type="RefSeq" id="WP_015099340.1">
    <property type="nucleotide sequence ID" value="NC_019673.1"/>
</dbReference>
<dbReference type="OrthoDB" id="277121at2"/>
<feature type="transmembrane region" description="Helical" evidence="1">
    <location>
        <begin position="45"/>
        <end position="65"/>
    </location>
</feature>
<keyword evidence="1" id="KW-1133">Transmembrane helix</keyword>
<proteinExistence type="predicted"/>
<evidence type="ECO:0000256" key="1">
    <source>
        <dbReference type="SAM" id="Phobius"/>
    </source>
</evidence>
<evidence type="ECO:0000313" key="3">
    <source>
        <dbReference type="Proteomes" id="UP000006281"/>
    </source>
</evidence>
<keyword evidence="1" id="KW-0812">Transmembrane</keyword>
<dbReference type="BioCyc" id="SESP1179773:BN6_RS09380-MONOMER"/>
<gene>
    <name evidence="2" type="ordered locus">BN6_19070</name>
</gene>
<feature type="transmembrane region" description="Helical" evidence="1">
    <location>
        <begin position="101"/>
        <end position="122"/>
    </location>
</feature>
<organism evidence="2 3">
    <name type="scientific">Saccharothrix espanaensis (strain ATCC 51144 / DSM 44229 / JCM 9112 / NBRC 15066 / NRRL 15764)</name>
    <dbReference type="NCBI Taxonomy" id="1179773"/>
    <lineage>
        <taxon>Bacteria</taxon>
        <taxon>Bacillati</taxon>
        <taxon>Actinomycetota</taxon>
        <taxon>Actinomycetes</taxon>
        <taxon>Pseudonocardiales</taxon>
        <taxon>Pseudonocardiaceae</taxon>
        <taxon>Saccharothrix</taxon>
    </lineage>
</organism>
<feature type="transmembrane region" description="Helical" evidence="1">
    <location>
        <begin position="77"/>
        <end position="94"/>
    </location>
</feature>
<dbReference type="Proteomes" id="UP000006281">
    <property type="component" value="Chromosome"/>
</dbReference>